<dbReference type="EMBL" id="MT144002">
    <property type="protein sequence ID" value="QJA46047.1"/>
    <property type="molecule type" value="Genomic_DNA"/>
</dbReference>
<protein>
    <submittedName>
        <fullName evidence="1">Uncharacterized protein</fullName>
    </submittedName>
</protein>
<evidence type="ECO:0000313" key="2">
    <source>
        <dbReference type="EMBL" id="QJH97801.1"/>
    </source>
</evidence>
<accession>A0A6H1ZF96</accession>
<sequence length="323" mass="36142">MSNQTKTYSDLLSRIGTKLRNASWVSDHPSELLGSVKAGIDDVNAGVTGDQEQKDVGYEFQREIQDIPFDHEKTGTITTAGTTTLTDSAATFQTDGIAPGDEVENTTDASHSRVISVDSETQLTVSTPRNGTDNDFDVDDAYKIPGKGFTIPATYNFKFPYYLTTLADRDIEFTFYEPNQFERKKNIQARGDHIYTIRALPHSGYSQVIQIDYATTEALYFEFFSNNMFRDTSGNRLVYPTESSDVLLAPDQYFECFAEIIAGKCMQHSGGFTETEANSILNSGRRRMMQMINNIGTLRKDPVRSIKLRSGWPGQLSKINDTD</sequence>
<reference evidence="1" key="1">
    <citation type="submission" date="2020-03" db="EMBL/GenBank/DDBJ databases">
        <title>The deep terrestrial virosphere.</title>
        <authorList>
            <person name="Holmfeldt K."/>
            <person name="Nilsson E."/>
            <person name="Simone D."/>
            <person name="Lopez-Fernandez M."/>
            <person name="Wu X."/>
            <person name="de Brujin I."/>
            <person name="Lundin D."/>
            <person name="Andersson A."/>
            <person name="Bertilsson S."/>
            <person name="Dopson M."/>
        </authorList>
    </citation>
    <scope>NUCLEOTIDE SEQUENCE</scope>
    <source>
        <strain evidence="1">TM448A00312</strain>
        <strain evidence="2">TM448B01090</strain>
    </source>
</reference>
<organism evidence="1">
    <name type="scientific">viral metagenome</name>
    <dbReference type="NCBI Taxonomy" id="1070528"/>
    <lineage>
        <taxon>unclassified sequences</taxon>
        <taxon>metagenomes</taxon>
        <taxon>organismal metagenomes</taxon>
    </lineage>
</organism>
<name>A0A6H1ZF96_9ZZZZ</name>
<proteinExistence type="predicted"/>
<dbReference type="EMBL" id="MT144702">
    <property type="protein sequence ID" value="QJH97801.1"/>
    <property type="molecule type" value="Genomic_DNA"/>
</dbReference>
<dbReference type="AlphaFoldDB" id="A0A6H1ZF96"/>
<evidence type="ECO:0000313" key="1">
    <source>
        <dbReference type="EMBL" id="QJA46047.1"/>
    </source>
</evidence>
<gene>
    <name evidence="1" type="ORF">TM448A00312_0005</name>
    <name evidence="2" type="ORF">TM448B01090_0012</name>
</gene>